<dbReference type="Proteomes" id="UP000499080">
    <property type="component" value="Unassembled WGS sequence"/>
</dbReference>
<gene>
    <name evidence="1" type="ORF">AVEN_260468_1</name>
</gene>
<protein>
    <submittedName>
        <fullName evidence="1">Uncharacterized protein</fullName>
    </submittedName>
</protein>
<evidence type="ECO:0000313" key="1">
    <source>
        <dbReference type="EMBL" id="GBO03128.1"/>
    </source>
</evidence>
<sequence>MANLGKEVNLPRTINNRLSEAIGGAGGFSRHSGISLGLNIWLCRFEEGSCSATNYTRICPNVNCEFLCVRRNTDRIPFASNQAIQLTSAAQVAYFKFLTKTLS</sequence>
<proteinExistence type="predicted"/>
<dbReference type="AlphaFoldDB" id="A0A4Y2TRG3"/>
<keyword evidence="2" id="KW-1185">Reference proteome</keyword>
<name>A0A4Y2TRG3_ARAVE</name>
<organism evidence="1 2">
    <name type="scientific">Araneus ventricosus</name>
    <name type="common">Orbweaver spider</name>
    <name type="synonym">Epeira ventricosa</name>
    <dbReference type="NCBI Taxonomy" id="182803"/>
    <lineage>
        <taxon>Eukaryota</taxon>
        <taxon>Metazoa</taxon>
        <taxon>Ecdysozoa</taxon>
        <taxon>Arthropoda</taxon>
        <taxon>Chelicerata</taxon>
        <taxon>Arachnida</taxon>
        <taxon>Araneae</taxon>
        <taxon>Araneomorphae</taxon>
        <taxon>Entelegynae</taxon>
        <taxon>Araneoidea</taxon>
        <taxon>Araneidae</taxon>
        <taxon>Araneus</taxon>
    </lineage>
</organism>
<reference evidence="1 2" key="1">
    <citation type="journal article" date="2019" name="Sci. Rep.">
        <title>Orb-weaving spider Araneus ventricosus genome elucidates the spidroin gene catalogue.</title>
        <authorList>
            <person name="Kono N."/>
            <person name="Nakamura H."/>
            <person name="Ohtoshi R."/>
            <person name="Moran D.A.P."/>
            <person name="Shinohara A."/>
            <person name="Yoshida Y."/>
            <person name="Fujiwara M."/>
            <person name="Mori M."/>
            <person name="Tomita M."/>
            <person name="Arakawa K."/>
        </authorList>
    </citation>
    <scope>NUCLEOTIDE SEQUENCE [LARGE SCALE GENOMIC DNA]</scope>
</reference>
<accession>A0A4Y2TRG3</accession>
<comment type="caution">
    <text evidence="1">The sequence shown here is derived from an EMBL/GenBank/DDBJ whole genome shotgun (WGS) entry which is preliminary data.</text>
</comment>
<evidence type="ECO:0000313" key="2">
    <source>
        <dbReference type="Proteomes" id="UP000499080"/>
    </source>
</evidence>
<dbReference type="EMBL" id="BGPR01030543">
    <property type="protein sequence ID" value="GBO03128.1"/>
    <property type="molecule type" value="Genomic_DNA"/>
</dbReference>